<reference evidence="2" key="1">
    <citation type="submission" date="2022-10" db="EMBL/GenBank/DDBJ databases">
        <authorList>
            <person name="Aires J."/>
            <person name="Mesa V."/>
        </authorList>
    </citation>
    <scope>NUCLEOTIDE SEQUENCE</scope>
    <source>
        <strain evidence="2">Clostridium neonatale JD116</strain>
    </source>
</reference>
<feature type="compositionally biased region" description="Basic and acidic residues" evidence="1">
    <location>
        <begin position="99"/>
        <end position="111"/>
    </location>
</feature>
<sequence length="162" mass="17968">MIANIQFDNIEEMQEFAKLIGGGCSCKEKTINISAAVTPVVEPTKEEQKETKKKTTRKADKTEDKKEQPKEEKKEEALKAEAEVAGVDKSANDEPVQDIEPKEEDKGPKVTKEMVREICSRAIKAGKPGEVKKIVADHGASKIPELKEEEFAAVYKEVEALL</sequence>
<evidence type="ECO:0008006" key="4">
    <source>
        <dbReference type="Google" id="ProtNLM"/>
    </source>
</evidence>
<protein>
    <recommendedName>
        <fullName evidence="4">rRNA biogenesis protein rrp5</fullName>
    </recommendedName>
</protein>
<gene>
    <name evidence="2" type="ORF">CNEO2_660022</name>
</gene>
<organism evidence="2 3">
    <name type="scientific">Clostridium neonatale</name>
    <dbReference type="NCBI Taxonomy" id="137838"/>
    <lineage>
        <taxon>Bacteria</taxon>
        <taxon>Bacillati</taxon>
        <taxon>Bacillota</taxon>
        <taxon>Clostridia</taxon>
        <taxon>Eubacteriales</taxon>
        <taxon>Clostridiaceae</taxon>
        <taxon>Clostridium</taxon>
    </lineage>
</organism>
<dbReference type="EMBL" id="CAMTCP010000266">
    <property type="protein sequence ID" value="CAI3667525.1"/>
    <property type="molecule type" value="Genomic_DNA"/>
</dbReference>
<feature type="region of interest" description="Disordered" evidence="1">
    <location>
        <begin position="35"/>
        <end position="111"/>
    </location>
</feature>
<feature type="compositionally biased region" description="Basic and acidic residues" evidence="1">
    <location>
        <begin position="57"/>
        <end position="82"/>
    </location>
</feature>
<accession>A0AAD1YIL7</accession>
<comment type="caution">
    <text evidence="2">The sequence shown here is derived from an EMBL/GenBank/DDBJ whole genome shotgun (WGS) entry which is preliminary data.</text>
</comment>
<dbReference type="RefSeq" id="WP_230140230.1">
    <property type="nucleotide sequence ID" value="NZ_CAKJVF010000037.1"/>
</dbReference>
<evidence type="ECO:0000256" key="1">
    <source>
        <dbReference type="SAM" id="MobiDB-lite"/>
    </source>
</evidence>
<dbReference type="AlphaFoldDB" id="A0AAD1YIL7"/>
<evidence type="ECO:0000313" key="3">
    <source>
        <dbReference type="Proteomes" id="UP001189143"/>
    </source>
</evidence>
<proteinExistence type="predicted"/>
<dbReference type="Proteomes" id="UP001189143">
    <property type="component" value="Unassembled WGS sequence"/>
</dbReference>
<evidence type="ECO:0000313" key="2">
    <source>
        <dbReference type="EMBL" id="CAI3667525.1"/>
    </source>
</evidence>
<name>A0AAD1YIL7_9CLOT</name>